<dbReference type="EC" id="3.1.3.27" evidence="1"/>
<dbReference type="InterPro" id="IPR036681">
    <property type="entry name" value="PgpA-like_sf"/>
</dbReference>
<dbReference type="PIRSF" id="PIRSF006162">
    <property type="entry name" value="PgpA"/>
    <property type="match status" value="1"/>
</dbReference>
<sequence length="158" mass="18349">MLKKNFFRELNLCYFLITVFGIGILPFSGTIATIIASLIWIFLCSISFFEQSLIILILFLLGSFLSNQFFKITKIHDHKNIVLDEFVGTWIVLTTLYENITEKFLLIFLFRFFDILKPWPINLVDKKVTNGFGVMLDDVLSAFLAKLIFHLIKLTIID</sequence>
<name>A0A1V0HP54_9ENTR</name>
<evidence type="ECO:0000313" key="4">
    <source>
        <dbReference type="EMBL" id="ARC54599.1"/>
    </source>
</evidence>
<gene>
    <name evidence="4" type="ORF">AOE58_00640</name>
</gene>
<evidence type="ECO:0000256" key="1">
    <source>
        <dbReference type="PIRNR" id="PIRNR006162"/>
    </source>
</evidence>
<dbReference type="GO" id="GO:0008962">
    <property type="term" value="F:phosphatidylglycerophosphatase activity"/>
    <property type="evidence" value="ECO:0007669"/>
    <property type="project" value="UniProtKB-EC"/>
</dbReference>
<dbReference type="AlphaFoldDB" id="A0A1V0HP54"/>
<dbReference type="GO" id="GO:0009395">
    <property type="term" value="P:phospholipid catabolic process"/>
    <property type="evidence" value="ECO:0007669"/>
    <property type="project" value="UniProtKB-KW"/>
</dbReference>
<evidence type="ECO:0000313" key="5">
    <source>
        <dbReference type="Proteomes" id="UP000243729"/>
    </source>
</evidence>
<dbReference type="GO" id="GO:0046872">
    <property type="term" value="F:metal ion binding"/>
    <property type="evidence" value="ECO:0007669"/>
    <property type="project" value="UniProtKB-KW"/>
</dbReference>
<keyword evidence="2" id="KW-1133">Transmembrane helix</keyword>
<feature type="transmembrane region" description="Helical" evidence="2">
    <location>
        <begin position="48"/>
        <end position="70"/>
    </location>
</feature>
<dbReference type="Proteomes" id="UP000243729">
    <property type="component" value="Chromosome"/>
</dbReference>
<keyword evidence="1" id="KW-0595">Phospholipid degradation</keyword>
<keyword evidence="1" id="KW-0378">Hydrolase</keyword>
<comment type="pathway">
    <text evidence="1">Phospholipid metabolism; phosphatidylglycerol biosynthesis; phosphatidylglycerol from CDP-diacylglycerol: step 2/2.</text>
</comment>
<dbReference type="PANTHER" id="PTHR36305:SF1">
    <property type="entry name" value="PHOSPHATIDYLGLYCEROPHOSPHATASE A"/>
    <property type="match status" value="1"/>
</dbReference>
<dbReference type="Pfam" id="PF04608">
    <property type="entry name" value="PgpA"/>
    <property type="match status" value="1"/>
</dbReference>
<dbReference type="InterPro" id="IPR007686">
    <property type="entry name" value="YutG/PgpA"/>
</dbReference>
<keyword evidence="1 2" id="KW-0812">Transmembrane</keyword>
<evidence type="ECO:0000256" key="2">
    <source>
        <dbReference type="SAM" id="Phobius"/>
    </source>
</evidence>
<keyword evidence="1" id="KW-0443">Lipid metabolism</keyword>
<keyword evidence="1" id="KW-0479">Metal-binding</keyword>
<dbReference type="GO" id="GO:0005886">
    <property type="term" value="C:plasma membrane"/>
    <property type="evidence" value="ECO:0007669"/>
    <property type="project" value="UniProtKB-SubCell"/>
</dbReference>
<keyword evidence="5" id="KW-1185">Reference proteome</keyword>
<evidence type="ECO:0000259" key="3">
    <source>
        <dbReference type="Pfam" id="PF04608"/>
    </source>
</evidence>
<dbReference type="InterPro" id="IPR026037">
    <property type="entry name" value="PgpA"/>
</dbReference>
<dbReference type="GO" id="GO:0006655">
    <property type="term" value="P:phosphatidylglycerol biosynthetic process"/>
    <property type="evidence" value="ECO:0007669"/>
    <property type="project" value="UniProtKB-UniPathway"/>
</dbReference>
<comment type="function">
    <text evidence="1">Lipid phosphatase which dephosphorylates phosphatidylglycerophosphate (PGP) to phosphatidylglycerol (PG).</text>
</comment>
<reference evidence="4 5" key="1">
    <citation type="submission" date="2015-10" db="EMBL/GenBank/DDBJ databases">
        <title>Survey of human and primate louse endosymbionts.</title>
        <authorList>
            <person name="Boyd B.M."/>
        </authorList>
    </citation>
    <scope>NUCLEOTIDE SEQUENCE [LARGE SCALE GENOMIC DNA]</scope>
    <source>
        <strain evidence="4 5">HPNA</strain>
    </source>
</reference>
<dbReference type="SUPFAM" id="SSF101307">
    <property type="entry name" value="YutG-like"/>
    <property type="match status" value="1"/>
</dbReference>
<keyword evidence="1" id="KW-1003">Cell membrane</keyword>
<keyword evidence="1" id="KW-1208">Phospholipid metabolism</keyword>
<feature type="transmembrane region" description="Helical" evidence="2">
    <location>
        <begin position="12"/>
        <end position="42"/>
    </location>
</feature>
<keyword evidence="1" id="KW-0460">Magnesium</keyword>
<feature type="domain" description="YutG/PgpA" evidence="3">
    <location>
        <begin position="16"/>
        <end position="152"/>
    </location>
</feature>
<dbReference type="EMBL" id="CP012846">
    <property type="protein sequence ID" value="ARC54599.1"/>
    <property type="molecule type" value="Genomic_DNA"/>
</dbReference>
<comment type="catalytic activity">
    <reaction evidence="1">
        <text>a 1,2-diacyl-sn-glycero-3-phospho-(1'-sn-glycero-3'-phosphate) + H2O = a 1,2-diacyl-sn-glycero-3-phospho-(1'-sn-glycerol) + phosphate</text>
        <dbReference type="Rhea" id="RHEA:33751"/>
        <dbReference type="ChEBI" id="CHEBI:15377"/>
        <dbReference type="ChEBI" id="CHEBI:43474"/>
        <dbReference type="ChEBI" id="CHEBI:60110"/>
        <dbReference type="ChEBI" id="CHEBI:64716"/>
        <dbReference type="EC" id="3.1.3.27"/>
    </reaction>
</comment>
<dbReference type="STRING" id="428412.AOE58_00640"/>
<dbReference type="PANTHER" id="PTHR36305">
    <property type="entry name" value="PHOSPHATIDYLGLYCEROPHOSPHATASE A"/>
    <property type="match status" value="1"/>
</dbReference>
<organism evidence="4 5">
    <name type="scientific">Candidatus Riesia pthiripubis</name>
    <dbReference type="NCBI Taxonomy" id="428412"/>
    <lineage>
        <taxon>Bacteria</taxon>
        <taxon>Pseudomonadati</taxon>
        <taxon>Pseudomonadota</taxon>
        <taxon>Gammaproteobacteria</taxon>
        <taxon>Enterobacterales</taxon>
        <taxon>Enterobacteriaceae</taxon>
        <taxon>Candidatus Riesia</taxon>
    </lineage>
</organism>
<proteinExistence type="predicted"/>
<comment type="subcellular location">
    <subcellularLocation>
        <location evidence="1">Cell inner membrane</location>
        <topology evidence="1">Multi-pass membrane protein</topology>
    </subcellularLocation>
</comment>
<protein>
    <recommendedName>
        <fullName evidence="1">Phosphatidylglycerophosphatase A</fullName>
        <ecNumber evidence="1">3.1.3.27</ecNumber>
    </recommendedName>
    <alternativeName>
        <fullName evidence="1">Phosphatidylglycerolphosphate phosphatase A</fullName>
    </alternativeName>
</protein>
<keyword evidence="1 2" id="KW-0472">Membrane</keyword>
<dbReference type="CDD" id="cd06971">
    <property type="entry name" value="PgpA"/>
    <property type="match status" value="1"/>
</dbReference>
<comment type="cofactor">
    <cofactor evidence="1">
        <name>Mg(2+)</name>
        <dbReference type="ChEBI" id="CHEBI:18420"/>
    </cofactor>
</comment>
<keyword evidence="1" id="KW-0442">Lipid degradation</keyword>
<dbReference type="UniPathway" id="UPA00084">
    <property type="reaction ID" value="UER00504"/>
</dbReference>
<accession>A0A1V0HP54</accession>
<keyword evidence="1" id="KW-0997">Cell inner membrane</keyword>